<evidence type="ECO:0000313" key="2">
    <source>
        <dbReference type="EMBL" id="SHH92177.1"/>
    </source>
</evidence>
<organism evidence="2 3">
    <name type="scientific">Desulfofustis glycolicus DSM 9705</name>
    <dbReference type="NCBI Taxonomy" id="1121409"/>
    <lineage>
        <taxon>Bacteria</taxon>
        <taxon>Pseudomonadati</taxon>
        <taxon>Thermodesulfobacteriota</taxon>
        <taxon>Desulfobulbia</taxon>
        <taxon>Desulfobulbales</taxon>
        <taxon>Desulfocapsaceae</taxon>
        <taxon>Desulfofustis</taxon>
    </lineage>
</organism>
<dbReference type="InterPro" id="IPR003741">
    <property type="entry name" value="LUD_dom"/>
</dbReference>
<dbReference type="InterPro" id="IPR009501">
    <property type="entry name" value="UCP020269"/>
</dbReference>
<protein>
    <submittedName>
        <fullName evidence="2">Uncharacterized ACR, YkgG family COG1556</fullName>
    </submittedName>
</protein>
<accession>A0A1M5WXA4</accession>
<dbReference type="OrthoDB" id="9809147at2"/>
<name>A0A1M5WXA4_9BACT</name>
<dbReference type="STRING" id="1121409.SAMN02745124_02602"/>
<dbReference type="AlphaFoldDB" id="A0A1M5WXA4"/>
<dbReference type="Pfam" id="PF02589">
    <property type="entry name" value="LUD_dom"/>
    <property type="match status" value="1"/>
</dbReference>
<sequence length="218" mass="24505">MEVWHEHFWQLRLEHCREALTRNNFRVVIANSCSEARAIFNETILPTLSVQTVSWADSMSLEATGILTDAKNLPGVTVIETFAEGVPREELLERRRQALLVDLFLTGSNGVTEAGQLVNLDMVGNRVGAITFGPRAVVLVIGRNKVVADVDEARRRIKRIAAPLNALRHDGWKMPCRKTSFCHDCRSPDRICNTWTITEKSYPKGRISIILVNEDLGL</sequence>
<evidence type="ECO:0000313" key="3">
    <source>
        <dbReference type="Proteomes" id="UP000184139"/>
    </source>
</evidence>
<dbReference type="PIRSF" id="PIRSF020269">
    <property type="entry name" value="DUF1121"/>
    <property type="match status" value="1"/>
</dbReference>
<feature type="domain" description="LUD" evidence="1">
    <location>
        <begin position="13"/>
        <end position="212"/>
    </location>
</feature>
<reference evidence="2 3" key="1">
    <citation type="submission" date="2016-11" db="EMBL/GenBank/DDBJ databases">
        <authorList>
            <person name="Jaros S."/>
            <person name="Januszkiewicz K."/>
            <person name="Wedrychowicz H."/>
        </authorList>
    </citation>
    <scope>NUCLEOTIDE SEQUENCE [LARGE SCALE GENOMIC DNA]</scope>
    <source>
        <strain evidence="2 3">DSM 9705</strain>
    </source>
</reference>
<dbReference type="PANTHER" id="PTHR36179:SF2">
    <property type="entry name" value="LUD DOMAIN-CONTAINING PROTEIN"/>
    <property type="match status" value="1"/>
</dbReference>
<dbReference type="EMBL" id="FQXS01000015">
    <property type="protein sequence ID" value="SHH92177.1"/>
    <property type="molecule type" value="Genomic_DNA"/>
</dbReference>
<keyword evidence="3" id="KW-1185">Reference proteome</keyword>
<gene>
    <name evidence="2" type="ORF">SAMN02745124_02602</name>
</gene>
<dbReference type="Proteomes" id="UP000184139">
    <property type="component" value="Unassembled WGS sequence"/>
</dbReference>
<dbReference type="RefSeq" id="WP_073376673.1">
    <property type="nucleotide sequence ID" value="NZ_FQXS01000015.1"/>
</dbReference>
<evidence type="ECO:0000259" key="1">
    <source>
        <dbReference type="Pfam" id="PF02589"/>
    </source>
</evidence>
<proteinExistence type="predicted"/>
<dbReference type="PANTHER" id="PTHR36179">
    <property type="entry name" value="LUD_DOM DOMAIN-CONTAINING PROTEIN"/>
    <property type="match status" value="1"/>
</dbReference>